<dbReference type="RefSeq" id="WP_127707843.1">
    <property type="nucleotide sequence ID" value="NZ_SACO01000004.1"/>
</dbReference>
<evidence type="ECO:0000256" key="1">
    <source>
        <dbReference type="SAM" id="SignalP"/>
    </source>
</evidence>
<dbReference type="AlphaFoldDB" id="A0A437N7G2"/>
<feature type="chain" id="PRO_5019575627" evidence="1">
    <location>
        <begin position="20"/>
        <end position="113"/>
    </location>
</feature>
<dbReference type="EMBL" id="SACO01000004">
    <property type="protein sequence ID" value="RVU05827.1"/>
    <property type="molecule type" value="Genomic_DNA"/>
</dbReference>
<dbReference type="InterPro" id="IPR036909">
    <property type="entry name" value="Cyt_c-like_dom_sf"/>
</dbReference>
<comment type="caution">
    <text evidence="2">The sequence shown here is derived from an EMBL/GenBank/DDBJ whole genome shotgun (WGS) entry which is preliminary data.</text>
</comment>
<dbReference type="OrthoDB" id="9789237at2"/>
<protein>
    <submittedName>
        <fullName evidence="2">Cytochrome c</fullName>
    </submittedName>
</protein>
<name>A0A437N7G2_9SPHN</name>
<dbReference type="SUPFAM" id="SSF46626">
    <property type="entry name" value="Cytochrome c"/>
    <property type="match status" value="1"/>
</dbReference>
<dbReference type="Gene3D" id="1.10.760.10">
    <property type="entry name" value="Cytochrome c-like domain"/>
    <property type="match status" value="1"/>
</dbReference>
<accession>A0A437N7G2</accession>
<sequence>MKAQLLAMAALVASAPVWAAKPAPKPLQTLHNVSVSIPQDFDQTYPAAAGVEALNDHCRACHSPAMVLVQPRLSAEEWRKEVRKMIDTYKAPVPEDQVEPITRYLVQRQANRR</sequence>
<gene>
    <name evidence="2" type="ORF">EOE18_07565</name>
</gene>
<reference evidence="2 3" key="1">
    <citation type="submission" date="2019-01" db="EMBL/GenBank/DDBJ databases">
        <authorList>
            <person name="Chen W.-M."/>
        </authorList>
    </citation>
    <scope>NUCLEOTIDE SEQUENCE [LARGE SCALE GENOMIC DNA]</scope>
    <source>
        <strain evidence="2 3">FSY-9</strain>
    </source>
</reference>
<dbReference type="Proteomes" id="UP000282837">
    <property type="component" value="Unassembled WGS sequence"/>
</dbReference>
<keyword evidence="1" id="KW-0732">Signal</keyword>
<keyword evidence="3" id="KW-1185">Reference proteome</keyword>
<feature type="signal peptide" evidence="1">
    <location>
        <begin position="1"/>
        <end position="19"/>
    </location>
</feature>
<proteinExistence type="predicted"/>
<dbReference type="GO" id="GO:0020037">
    <property type="term" value="F:heme binding"/>
    <property type="evidence" value="ECO:0007669"/>
    <property type="project" value="InterPro"/>
</dbReference>
<organism evidence="2 3">
    <name type="scientific">Novosphingobium umbonatum</name>
    <dbReference type="NCBI Taxonomy" id="1908524"/>
    <lineage>
        <taxon>Bacteria</taxon>
        <taxon>Pseudomonadati</taxon>
        <taxon>Pseudomonadota</taxon>
        <taxon>Alphaproteobacteria</taxon>
        <taxon>Sphingomonadales</taxon>
        <taxon>Sphingomonadaceae</taxon>
        <taxon>Novosphingobium</taxon>
    </lineage>
</organism>
<evidence type="ECO:0000313" key="2">
    <source>
        <dbReference type="EMBL" id="RVU05827.1"/>
    </source>
</evidence>
<evidence type="ECO:0000313" key="3">
    <source>
        <dbReference type="Proteomes" id="UP000282837"/>
    </source>
</evidence>
<dbReference type="GO" id="GO:0009055">
    <property type="term" value="F:electron transfer activity"/>
    <property type="evidence" value="ECO:0007669"/>
    <property type="project" value="InterPro"/>
</dbReference>